<feature type="domain" description="EF-hand" evidence="1">
    <location>
        <begin position="189"/>
        <end position="209"/>
    </location>
</feature>
<dbReference type="InterPro" id="IPR002048">
    <property type="entry name" value="EF_hand_dom"/>
</dbReference>
<dbReference type="PROSITE" id="PS50222">
    <property type="entry name" value="EF_HAND_2"/>
    <property type="match status" value="1"/>
</dbReference>
<organism evidence="2">
    <name type="scientific">marine sediment metagenome</name>
    <dbReference type="NCBI Taxonomy" id="412755"/>
    <lineage>
        <taxon>unclassified sequences</taxon>
        <taxon>metagenomes</taxon>
        <taxon>ecological metagenomes</taxon>
    </lineage>
</organism>
<dbReference type="GO" id="GO:0005509">
    <property type="term" value="F:calcium ion binding"/>
    <property type="evidence" value="ECO:0007669"/>
    <property type="project" value="InterPro"/>
</dbReference>
<reference evidence="2" key="1">
    <citation type="journal article" date="2014" name="Front. Microbiol.">
        <title>High frequency of phylogenetically diverse reductive dehalogenase-homologous genes in deep subseafloor sedimentary metagenomes.</title>
        <authorList>
            <person name="Kawai M."/>
            <person name="Futagami T."/>
            <person name="Toyoda A."/>
            <person name="Takaki Y."/>
            <person name="Nishi S."/>
            <person name="Hori S."/>
            <person name="Arai W."/>
            <person name="Tsubouchi T."/>
            <person name="Morono Y."/>
            <person name="Uchiyama I."/>
            <person name="Ito T."/>
            <person name="Fujiyama A."/>
            <person name="Inagaki F."/>
            <person name="Takami H."/>
        </authorList>
    </citation>
    <scope>NUCLEOTIDE SEQUENCE</scope>
    <source>
        <strain evidence="2">Expedition CK06-06</strain>
    </source>
</reference>
<dbReference type="AlphaFoldDB" id="X1VR98"/>
<feature type="non-terminal residue" evidence="2">
    <location>
        <position position="209"/>
    </location>
</feature>
<protein>
    <recommendedName>
        <fullName evidence="1">EF-hand domain-containing protein</fullName>
    </recommendedName>
</protein>
<gene>
    <name evidence="2" type="ORF">S12H4_56816</name>
</gene>
<proteinExistence type="predicted"/>
<dbReference type="EMBL" id="BARW01036641">
    <property type="protein sequence ID" value="GAJ19446.1"/>
    <property type="molecule type" value="Genomic_DNA"/>
</dbReference>
<dbReference type="PROSITE" id="PS00018">
    <property type="entry name" value="EF_HAND_1"/>
    <property type="match status" value="1"/>
</dbReference>
<evidence type="ECO:0000259" key="1">
    <source>
        <dbReference type="PROSITE" id="PS50222"/>
    </source>
</evidence>
<feature type="non-terminal residue" evidence="2">
    <location>
        <position position="1"/>
    </location>
</feature>
<accession>X1VR98</accession>
<name>X1VR98_9ZZZZ</name>
<sequence>QKTAVASMTNPTAKAFDYEAVLYMGVTMVAVSSQSFHLEAGETKDISFPVTMPVTPGTYPVYLDVSSAGVLLAHYRATEDVVIVPIAPPAKWADINLSVIDADTKVHLSGVRVRIDHENTAWAQTLNFSSPQSYDGEECDFIEGFATISAQKEGYQSFSKMYQLKEGINNITIELAPIAPPPVFDPWSYDFNGDGVIDDQELLAAASDY</sequence>
<dbReference type="InterPro" id="IPR018247">
    <property type="entry name" value="EF_Hand_1_Ca_BS"/>
</dbReference>
<evidence type="ECO:0000313" key="2">
    <source>
        <dbReference type="EMBL" id="GAJ19446.1"/>
    </source>
</evidence>
<comment type="caution">
    <text evidence="2">The sequence shown here is derived from an EMBL/GenBank/DDBJ whole genome shotgun (WGS) entry which is preliminary data.</text>
</comment>